<dbReference type="AlphaFoldDB" id="D8TU29"/>
<dbReference type="RefSeq" id="XP_002949967.1">
    <property type="nucleotide sequence ID" value="XM_002949921.1"/>
</dbReference>
<evidence type="ECO:0000313" key="2">
    <source>
        <dbReference type="Proteomes" id="UP000001058"/>
    </source>
</evidence>
<dbReference type="KEGG" id="vcn:VOLCADRAFT_104506"/>
<organism evidence="2">
    <name type="scientific">Volvox carteri f. nagariensis</name>
    <dbReference type="NCBI Taxonomy" id="3068"/>
    <lineage>
        <taxon>Eukaryota</taxon>
        <taxon>Viridiplantae</taxon>
        <taxon>Chlorophyta</taxon>
        <taxon>core chlorophytes</taxon>
        <taxon>Chlorophyceae</taxon>
        <taxon>CS clade</taxon>
        <taxon>Chlamydomonadales</taxon>
        <taxon>Volvocaceae</taxon>
        <taxon>Volvox</taxon>
    </lineage>
</organism>
<proteinExistence type="predicted"/>
<dbReference type="EMBL" id="GL378337">
    <property type="protein sequence ID" value="EFJ49070.1"/>
    <property type="molecule type" value="Genomic_DNA"/>
</dbReference>
<protein>
    <submittedName>
        <fullName evidence="1">Uncharacterized protein</fullName>
    </submittedName>
</protein>
<sequence>MLVAIARIPAAAVGMPYGPAADTVHSSAVGAAVWSHAARTAVRHRHTQRLSPCRATLDTPEISELVQKMLAARPPPTDRENLSKCLSLIEEINAKDPSKVEYGGQRYPYRVLFGTWLAGWVEKLDPGAPDELFILARGYIEASQKLVEDFMLNRDLPDPRDVRLYDVTGPMGIINFRLLELLLMVQTLRDAEALVFLEHTFPRMFEELPADEVLTAVKRELVGVSKKCLATALQLPWSPLQRKLLGRALPAPPGLGGVLRELEGVAAASTHPGDWRYRDFDYE</sequence>
<dbReference type="Proteomes" id="UP000001058">
    <property type="component" value="Unassembled WGS sequence"/>
</dbReference>
<evidence type="ECO:0000313" key="1">
    <source>
        <dbReference type="EMBL" id="EFJ49070.1"/>
    </source>
</evidence>
<dbReference type="OrthoDB" id="417697at2759"/>
<gene>
    <name evidence="1" type="ORF">VOLCADRAFT_104506</name>
</gene>
<dbReference type="GeneID" id="9619035"/>
<keyword evidence="2" id="KW-1185">Reference proteome</keyword>
<dbReference type="PANTHER" id="PTHR41729">
    <property type="entry name" value="GLUTAMYL-TRNA SYNTHETASE"/>
    <property type="match status" value="1"/>
</dbReference>
<dbReference type="InterPro" id="IPR025255">
    <property type="entry name" value="DUF4202"/>
</dbReference>
<name>D8TU29_VOLCA</name>
<reference evidence="1 2" key="1">
    <citation type="journal article" date="2010" name="Science">
        <title>Genomic analysis of organismal complexity in the multicellular green alga Volvox carteri.</title>
        <authorList>
            <person name="Prochnik S.E."/>
            <person name="Umen J."/>
            <person name="Nedelcu A.M."/>
            <person name="Hallmann A."/>
            <person name="Miller S.M."/>
            <person name="Nishii I."/>
            <person name="Ferris P."/>
            <person name="Kuo A."/>
            <person name="Mitros T."/>
            <person name="Fritz-Laylin L.K."/>
            <person name="Hellsten U."/>
            <person name="Chapman J."/>
            <person name="Simakov O."/>
            <person name="Rensing S.A."/>
            <person name="Terry A."/>
            <person name="Pangilinan J."/>
            <person name="Kapitonov V."/>
            <person name="Jurka J."/>
            <person name="Salamov A."/>
            <person name="Shapiro H."/>
            <person name="Schmutz J."/>
            <person name="Grimwood J."/>
            <person name="Lindquist E."/>
            <person name="Lucas S."/>
            <person name="Grigoriev I.V."/>
            <person name="Schmitt R."/>
            <person name="Kirk D."/>
            <person name="Rokhsar D.S."/>
        </authorList>
    </citation>
    <scope>NUCLEOTIDE SEQUENCE [LARGE SCALE GENOMIC DNA]</scope>
    <source>
        <strain evidence="2">f. Nagariensis / Eve</strain>
    </source>
</reference>
<dbReference type="PANTHER" id="PTHR41729:SF1">
    <property type="entry name" value="GLUTAMYL-TRNA SYNTHETASE"/>
    <property type="match status" value="1"/>
</dbReference>
<dbReference type="InParanoid" id="D8TU29"/>
<accession>D8TU29</accession>